<proteinExistence type="predicted"/>
<accession>A0A0C3DNW4</accession>
<reference evidence="2" key="2">
    <citation type="submission" date="2015-01" db="EMBL/GenBank/DDBJ databases">
        <title>Evolutionary Origins and Diversification of the Mycorrhizal Mutualists.</title>
        <authorList>
            <consortium name="DOE Joint Genome Institute"/>
            <consortium name="Mycorrhizal Genomics Consortium"/>
            <person name="Kohler A."/>
            <person name="Kuo A."/>
            <person name="Nagy L.G."/>
            <person name="Floudas D."/>
            <person name="Copeland A."/>
            <person name="Barry K.W."/>
            <person name="Cichocki N."/>
            <person name="Veneault-Fourrey C."/>
            <person name="LaButti K."/>
            <person name="Lindquist E.A."/>
            <person name="Lipzen A."/>
            <person name="Lundell T."/>
            <person name="Morin E."/>
            <person name="Murat C."/>
            <person name="Riley R."/>
            <person name="Ohm R."/>
            <person name="Sun H."/>
            <person name="Tunlid A."/>
            <person name="Henrissat B."/>
            <person name="Grigoriev I.V."/>
            <person name="Hibbett D.S."/>
            <person name="Martin F."/>
        </authorList>
    </citation>
    <scope>NUCLEOTIDE SEQUENCE [LARGE SCALE GENOMIC DNA]</scope>
    <source>
        <strain evidence="2">Foug A</strain>
    </source>
</reference>
<sequence length="63" mass="7189">MKVRMGEPKKFVVSSTLVSYHTKERKFWQQALHSNRFMCLVPLSASALPNQNARSEIEPPACI</sequence>
<evidence type="ECO:0000313" key="2">
    <source>
        <dbReference type="Proteomes" id="UP000053989"/>
    </source>
</evidence>
<protein>
    <submittedName>
        <fullName evidence="1">Uncharacterized protein</fullName>
    </submittedName>
</protein>
<gene>
    <name evidence="1" type="ORF">SCLCIDRAFT_1219179</name>
</gene>
<dbReference type="AlphaFoldDB" id="A0A0C3DNW4"/>
<reference evidence="1 2" key="1">
    <citation type="submission" date="2014-04" db="EMBL/GenBank/DDBJ databases">
        <authorList>
            <consortium name="DOE Joint Genome Institute"/>
            <person name="Kuo A."/>
            <person name="Kohler A."/>
            <person name="Nagy L.G."/>
            <person name="Floudas D."/>
            <person name="Copeland A."/>
            <person name="Barry K.W."/>
            <person name="Cichocki N."/>
            <person name="Veneault-Fourrey C."/>
            <person name="LaButti K."/>
            <person name="Lindquist E.A."/>
            <person name="Lipzen A."/>
            <person name="Lundell T."/>
            <person name="Morin E."/>
            <person name="Murat C."/>
            <person name="Sun H."/>
            <person name="Tunlid A."/>
            <person name="Henrissat B."/>
            <person name="Grigoriev I.V."/>
            <person name="Hibbett D.S."/>
            <person name="Martin F."/>
            <person name="Nordberg H.P."/>
            <person name="Cantor M.N."/>
            <person name="Hua S.X."/>
        </authorList>
    </citation>
    <scope>NUCLEOTIDE SEQUENCE [LARGE SCALE GENOMIC DNA]</scope>
    <source>
        <strain evidence="1 2">Foug A</strain>
    </source>
</reference>
<name>A0A0C3DNW4_9AGAM</name>
<keyword evidence="2" id="KW-1185">Reference proteome</keyword>
<evidence type="ECO:0000313" key="1">
    <source>
        <dbReference type="EMBL" id="KIM57691.1"/>
    </source>
</evidence>
<organism evidence="1 2">
    <name type="scientific">Scleroderma citrinum Foug A</name>
    <dbReference type="NCBI Taxonomy" id="1036808"/>
    <lineage>
        <taxon>Eukaryota</taxon>
        <taxon>Fungi</taxon>
        <taxon>Dikarya</taxon>
        <taxon>Basidiomycota</taxon>
        <taxon>Agaricomycotina</taxon>
        <taxon>Agaricomycetes</taxon>
        <taxon>Agaricomycetidae</taxon>
        <taxon>Boletales</taxon>
        <taxon>Sclerodermatineae</taxon>
        <taxon>Sclerodermataceae</taxon>
        <taxon>Scleroderma</taxon>
    </lineage>
</organism>
<dbReference type="Proteomes" id="UP000053989">
    <property type="component" value="Unassembled WGS sequence"/>
</dbReference>
<dbReference type="InParanoid" id="A0A0C3DNW4"/>
<dbReference type="EMBL" id="KN822097">
    <property type="protein sequence ID" value="KIM57691.1"/>
    <property type="molecule type" value="Genomic_DNA"/>
</dbReference>
<dbReference type="HOGENOM" id="CLU_2887144_0_0_1"/>